<sequence>MGSYNHGMDSILDTINDQTGLTFEIFNSGGHTMILEARLETGDWMWISDYDADVTPLAQRRQLEAEGIRVGWLIAIYPTDPDDPTSAPHPTRILASFAHETATAEELPQLVIHTLQSLPRHAHHRIQRDRATVTYGIESYGD</sequence>
<evidence type="ECO:0000313" key="1">
    <source>
        <dbReference type="EMBL" id="MEB3031761.1"/>
    </source>
</evidence>
<proteinExistence type="predicted"/>
<accession>A0ABU5XWB4</accession>
<name>A0ABU5XWB4_9MYCO</name>
<dbReference type="EMBL" id="JAYJJU010000007">
    <property type="protein sequence ID" value="MEB3031761.1"/>
    <property type="molecule type" value="Genomic_DNA"/>
</dbReference>
<comment type="caution">
    <text evidence="1">The sequence shown here is derived from an EMBL/GenBank/DDBJ whole genome shotgun (WGS) entry which is preliminary data.</text>
</comment>
<protein>
    <submittedName>
        <fullName evidence="1">Uncharacterized protein</fullName>
    </submittedName>
</protein>
<evidence type="ECO:0000313" key="2">
    <source>
        <dbReference type="Proteomes" id="UP001298593"/>
    </source>
</evidence>
<organism evidence="1 2">
    <name type="scientific">[Mycobacterium] nativiensis</name>
    <dbReference type="NCBI Taxonomy" id="2855503"/>
    <lineage>
        <taxon>Bacteria</taxon>
        <taxon>Bacillati</taxon>
        <taxon>Actinomycetota</taxon>
        <taxon>Actinomycetes</taxon>
        <taxon>Mycobacteriales</taxon>
        <taxon>Mycobacteriaceae</taxon>
        <taxon>Mycolicibacter</taxon>
    </lineage>
</organism>
<gene>
    <name evidence="1" type="ORF">KV113_09345</name>
</gene>
<dbReference type="Proteomes" id="UP001298593">
    <property type="component" value="Unassembled WGS sequence"/>
</dbReference>
<reference evidence="1 2" key="1">
    <citation type="submission" date="2023-12" db="EMBL/GenBank/DDBJ databases">
        <title>Description of new species of Mycobacterium terrae complex isolated from sewage at the Sao Paulo Zoological Park Foundation in Brazil.</title>
        <authorList>
            <person name="Romagnoli C.L."/>
            <person name="Conceicao E.C."/>
            <person name="Machado E."/>
            <person name="Barreto L.B.P.F."/>
            <person name="Sharma A."/>
            <person name="Silva N.M."/>
            <person name="Marques L.E."/>
            <person name="Juliana M.A."/>
            <person name="Lourenco M.C.S."/>
            <person name="Digiampietri L.A."/>
            <person name="Suffys P.N."/>
            <person name="Viana-Niero C."/>
        </authorList>
    </citation>
    <scope>NUCLEOTIDE SEQUENCE [LARGE SCALE GENOMIC DNA]</scope>
    <source>
        <strain evidence="1 2">MYC340</strain>
    </source>
</reference>
<dbReference type="RefSeq" id="WP_329779919.1">
    <property type="nucleotide sequence ID" value="NZ_JAYJJU010000007.1"/>
</dbReference>
<keyword evidence="2" id="KW-1185">Reference proteome</keyword>